<dbReference type="Gene3D" id="2.10.109.10">
    <property type="entry name" value="Umud Fragment, subunit A"/>
    <property type="match status" value="2"/>
</dbReference>
<dbReference type="CDD" id="cd06530">
    <property type="entry name" value="S26_SPase_I"/>
    <property type="match status" value="2"/>
</dbReference>
<dbReference type="NCBIfam" id="TIGR02227">
    <property type="entry name" value="sigpep_I_bact"/>
    <property type="match status" value="1"/>
</dbReference>
<feature type="active site" evidence="6">
    <location>
        <position position="155"/>
    </location>
</feature>
<evidence type="ECO:0000256" key="4">
    <source>
        <dbReference type="ARBA" id="ARBA00019232"/>
    </source>
</evidence>
<keyword evidence="7" id="KW-0645">Protease</keyword>
<dbReference type="PANTHER" id="PTHR43390:SF1">
    <property type="entry name" value="CHLOROPLAST PROCESSING PEPTIDASE"/>
    <property type="match status" value="1"/>
</dbReference>
<dbReference type="InterPro" id="IPR019757">
    <property type="entry name" value="Pept_S26A_signal_pept_1_Lys-AS"/>
</dbReference>
<dbReference type="InterPro" id="IPR036286">
    <property type="entry name" value="LexA/Signal_pep-like_sf"/>
</dbReference>
<name>A0A1I3DE62_9PLAN</name>
<evidence type="ECO:0000256" key="2">
    <source>
        <dbReference type="ARBA" id="ARBA00009370"/>
    </source>
</evidence>
<feature type="active site" evidence="6">
    <location>
        <position position="50"/>
    </location>
</feature>
<feature type="domain" description="Peptidase S26" evidence="8">
    <location>
        <begin position="402"/>
        <end position="516"/>
    </location>
</feature>
<comment type="subcellular location">
    <subcellularLocation>
        <location evidence="7">Membrane</location>
        <topology evidence="7">Single-pass type II membrane protein</topology>
    </subcellularLocation>
</comment>
<evidence type="ECO:0000256" key="7">
    <source>
        <dbReference type="RuleBase" id="RU362042"/>
    </source>
</evidence>
<keyword evidence="10" id="KW-1185">Reference proteome</keyword>
<evidence type="ECO:0000256" key="1">
    <source>
        <dbReference type="ARBA" id="ARBA00000677"/>
    </source>
</evidence>
<dbReference type="GO" id="GO:0016020">
    <property type="term" value="C:membrane"/>
    <property type="evidence" value="ECO:0007669"/>
    <property type="project" value="UniProtKB-SubCell"/>
</dbReference>
<dbReference type="InterPro" id="IPR019758">
    <property type="entry name" value="Pept_S26A_signal_pept_1_CS"/>
</dbReference>
<feature type="domain" description="Peptidase S26" evidence="8">
    <location>
        <begin position="119"/>
        <end position="187"/>
    </location>
</feature>
<dbReference type="PROSITE" id="PS00761">
    <property type="entry name" value="SPASE_I_3"/>
    <property type="match status" value="1"/>
</dbReference>
<evidence type="ECO:0000256" key="5">
    <source>
        <dbReference type="ARBA" id="ARBA00022801"/>
    </source>
</evidence>
<organism evidence="9 10">
    <name type="scientific">Planctomicrobium piriforme</name>
    <dbReference type="NCBI Taxonomy" id="1576369"/>
    <lineage>
        <taxon>Bacteria</taxon>
        <taxon>Pseudomonadati</taxon>
        <taxon>Planctomycetota</taxon>
        <taxon>Planctomycetia</taxon>
        <taxon>Planctomycetales</taxon>
        <taxon>Planctomycetaceae</taxon>
        <taxon>Planctomicrobium</taxon>
    </lineage>
</organism>
<keyword evidence="5 7" id="KW-0378">Hydrolase</keyword>
<evidence type="ECO:0000256" key="3">
    <source>
        <dbReference type="ARBA" id="ARBA00013208"/>
    </source>
</evidence>
<dbReference type="STRING" id="1576369.SAMN05421753_103200"/>
<dbReference type="InterPro" id="IPR000223">
    <property type="entry name" value="Pept_S26A_signal_pept_1"/>
</dbReference>
<evidence type="ECO:0000256" key="6">
    <source>
        <dbReference type="PIRSR" id="PIRSR600223-1"/>
    </source>
</evidence>
<comment type="catalytic activity">
    <reaction evidence="1 7">
        <text>Cleavage of hydrophobic, N-terminal signal or leader sequences from secreted and periplasmic proteins.</text>
        <dbReference type="EC" id="3.4.21.89"/>
    </reaction>
</comment>
<dbReference type="Pfam" id="PF10502">
    <property type="entry name" value="Peptidase_S26"/>
    <property type="match status" value="2"/>
</dbReference>
<evidence type="ECO:0000313" key="9">
    <source>
        <dbReference type="EMBL" id="SFH84997.1"/>
    </source>
</evidence>
<proteinExistence type="inferred from homology"/>
<dbReference type="InterPro" id="IPR019533">
    <property type="entry name" value="Peptidase_S26"/>
</dbReference>
<protein>
    <recommendedName>
        <fullName evidence="4 7">Signal peptidase I</fullName>
        <ecNumber evidence="3 7">3.4.21.89</ecNumber>
    </recommendedName>
</protein>
<dbReference type="RefSeq" id="WP_092048221.1">
    <property type="nucleotide sequence ID" value="NZ_FOQD01000003.1"/>
</dbReference>
<gene>
    <name evidence="9" type="ORF">SAMN05421753_103200</name>
</gene>
<dbReference type="GO" id="GO:0004252">
    <property type="term" value="F:serine-type endopeptidase activity"/>
    <property type="evidence" value="ECO:0007669"/>
    <property type="project" value="InterPro"/>
</dbReference>
<dbReference type="EMBL" id="FOQD01000003">
    <property type="protein sequence ID" value="SFH84997.1"/>
    <property type="molecule type" value="Genomic_DNA"/>
</dbReference>
<dbReference type="Proteomes" id="UP000199518">
    <property type="component" value="Unassembled WGS sequence"/>
</dbReference>
<dbReference type="GO" id="GO:0009003">
    <property type="term" value="F:signal peptidase activity"/>
    <property type="evidence" value="ECO:0007669"/>
    <property type="project" value="UniProtKB-EC"/>
</dbReference>
<dbReference type="OrthoDB" id="9802919at2"/>
<reference evidence="10" key="1">
    <citation type="submission" date="2016-10" db="EMBL/GenBank/DDBJ databases">
        <authorList>
            <person name="Varghese N."/>
            <person name="Submissions S."/>
        </authorList>
    </citation>
    <scope>NUCLEOTIDE SEQUENCE [LARGE SCALE GENOMIC DNA]</scope>
    <source>
        <strain evidence="10">DSM 26348</strain>
    </source>
</reference>
<accession>A0A1I3DE62</accession>
<dbReference type="PANTHER" id="PTHR43390">
    <property type="entry name" value="SIGNAL PEPTIDASE I"/>
    <property type="match status" value="1"/>
</dbReference>
<evidence type="ECO:0000259" key="8">
    <source>
        <dbReference type="Pfam" id="PF10502"/>
    </source>
</evidence>
<dbReference type="GO" id="GO:0006465">
    <property type="term" value="P:signal peptide processing"/>
    <property type="evidence" value="ECO:0007669"/>
    <property type="project" value="InterPro"/>
</dbReference>
<dbReference type="AlphaFoldDB" id="A0A1I3DE62"/>
<comment type="similarity">
    <text evidence="2 7">Belongs to the peptidase S26 family.</text>
</comment>
<dbReference type="EC" id="3.4.21.89" evidence="3 7"/>
<dbReference type="SUPFAM" id="SSF51306">
    <property type="entry name" value="LexA/Signal peptidase"/>
    <property type="match status" value="2"/>
</dbReference>
<evidence type="ECO:0000313" key="10">
    <source>
        <dbReference type="Proteomes" id="UP000199518"/>
    </source>
</evidence>
<dbReference type="PROSITE" id="PS00760">
    <property type="entry name" value="SPASE_I_2"/>
    <property type="match status" value="1"/>
</dbReference>
<dbReference type="PRINTS" id="PR00727">
    <property type="entry name" value="LEADERPTASE"/>
</dbReference>
<sequence length="548" mass="61212">MSFIRQTAPVLPTPAAGTFRQVVESFVLLAVAVLLFRGFAAEGFMISTGSMAPTLLGYHRRVVCPDCGFEFARGASEEASDTEAIARDKYDIGFEEPSDIRCPNCSLTAIPFSTLPRTEGDQLLVHKHAYEFRDPRRWEVIVFRNPAEPREAYVKRVAGLPGEQIEIRGGEVFANGVLCRKPLDVQRAIKVPFARFVNRTSGADTDVQSGWQTAESRSRWSISGKNPAFDGLAGPTQIETEWLTYRHWIRAGGRHSSSVPLARWPVKLSFPEGEYSSIQFAEGRLACVGVLSDLERRTWLARCDDPEFQLAINQLFEQSHLAPLVDESGYNSVDEIGEHTVDEFFTSFTLHQVSGQGRIEIRLRDSTNMFAAVLDFGSRECRLLRNDDPIPVRQCTWKPDLPTDQIQVDFSLFDNQATLAINGAPALEPFPYEAEGEPLPVRMPLQLGAANLSFQVTNLTLARDVYYVSKAEKDAPPVQLGPDEFFVLGDNSPVSVDSRVWAEPAVPRRALIGKPLVVHLPSNSRRLQWNGQNHDVRVPDFSRARVVR</sequence>